<sequence>MALSSAAHHHHLYSATNDHLPPLQHPDPTTAAAPLFTTSGDDPLASCRPAIPPHCNLQELLAATYPLSSSAMMTMPPVAVNSLVVSTPQSPSPTMTAVSSSTAAVDKGLLDDMVPPAMRHG</sequence>
<dbReference type="Proteomes" id="UP000275267">
    <property type="component" value="Unassembled WGS sequence"/>
</dbReference>
<evidence type="ECO:0000313" key="2">
    <source>
        <dbReference type="EMBL" id="RLN35931.1"/>
    </source>
</evidence>
<organism evidence="2 3">
    <name type="scientific">Panicum miliaceum</name>
    <name type="common">Proso millet</name>
    <name type="synonym">Broomcorn millet</name>
    <dbReference type="NCBI Taxonomy" id="4540"/>
    <lineage>
        <taxon>Eukaryota</taxon>
        <taxon>Viridiplantae</taxon>
        <taxon>Streptophyta</taxon>
        <taxon>Embryophyta</taxon>
        <taxon>Tracheophyta</taxon>
        <taxon>Spermatophyta</taxon>
        <taxon>Magnoliopsida</taxon>
        <taxon>Liliopsida</taxon>
        <taxon>Poales</taxon>
        <taxon>Poaceae</taxon>
        <taxon>PACMAD clade</taxon>
        <taxon>Panicoideae</taxon>
        <taxon>Panicodae</taxon>
        <taxon>Paniceae</taxon>
        <taxon>Panicinae</taxon>
        <taxon>Panicum</taxon>
        <taxon>Panicum sect. Panicum</taxon>
    </lineage>
</organism>
<comment type="caution">
    <text evidence="2">The sequence shown here is derived from an EMBL/GenBank/DDBJ whole genome shotgun (WGS) entry which is preliminary data.</text>
</comment>
<gene>
    <name evidence="2" type="ORF">C2845_PM03G17960</name>
</gene>
<dbReference type="OrthoDB" id="771376at2759"/>
<proteinExistence type="predicted"/>
<dbReference type="AlphaFoldDB" id="A0A3L6TCD9"/>
<evidence type="ECO:0000256" key="1">
    <source>
        <dbReference type="SAM" id="MobiDB-lite"/>
    </source>
</evidence>
<dbReference type="STRING" id="4540.A0A3L6TCD9"/>
<keyword evidence="3" id="KW-1185">Reference proteome</keyword>
<feature type="region of interest" description="Disordered" evidence="1">
    <location>
        <begin position="16"/>
        <end position="44"/>
    </location>
</feature>
<reference evidence="3" key="1">
    <citation type="journal article" date="2019" name="Nat. Commun.">
        <title>The genome of broomcorn millet.</title>
        <authorList>
            <person name="Zou C."/>
            <person name="Miki D."/>
            <person name="Li D."/>
            <person name="Tang Q."/>
            <person name="Xiao L."/>
            <person name="Rajput S."/>
            <person name="Deng P."/>
            <person name="Jia W."/>
            <person name="Huang R."/>
            <person name="Zhang M."/>
            <person name="Sun Y."/>
            <person name="Hu J."/>
            <person name="Fu X."/>
            <person name="Schnable P.S."/>
            <person name="Li F."/>
            <person name="Zhang H."/>
            <person name="Feng B."/>
            <person name="Zhu X."/>
            <person name="Liu R."/>
            <person name="Schnable J.C."/>
            <person name="Zhu J.-K."/>
            <person name="Zhang H."/>
        </authorList>
    </citation>
    <scope>NUCLEOTIDE SEQUENCE [LARGE SCALE GENOMIC DNA]</scope>
</reference>
<protein>
    <submittedName>
        <fullName evidence="2">WRKY transcription factor 32</fullName>
    </submittedName>
</protein>
<name>A0A3L6TCD9_PANMI</name>
<evidence type="ECO:0000313" key="3">
    <source>
        <dbReference type="Proteomes" id="UP000275267"/>
    </source>
</evidence>
<dbReference type="EMBL" id="PQIB02000002">
    <property type="protein sequence ID" value="RLN35931.1"/>
    <property type="molecule type" value="Genomic_DNA"/>
</dbReference>
<accession>A0A3L6TCD9</accession>